<dbReference type="OrthoDB" id="5551269at2759"/>
<protein>
    <submittedName>
        <fullName evidence="3">Uncharacterized protein</fullName>
    </submittedName>
</protein>
<sequence length="198" mass="20408">MSLLIALLAILSLCTADIVLSVATPAVTSDYLDLLSNAWPTVNSKLASELRVAQSQAPAEYSFLLDLLKIDGSVPSQFDPDWALSFISNAEAVGPTTIVAQNIPGASNDPAAQPTHLLTTNDEGDVGVLEDVSMEPPTIIVAINGDAGRLAHDAQSSAADSESSLDGIDGDTTSSQPQLHPSVTAATLLGTAVIALLF</sequence>
<accession>A0A9W8M1A1</accession>
<evidence type="ECO:0000313" key="3">
    <source>
        <dbReference type="EMBL" id="KAJ2850079.1"/>
    </source>
</evidence>
<feature type="signal peptide" evidence="2">
    <location>
        <begin position="1"/>
        <end position="16"/>
    </location>
</feature>
<evidence type="ECO:0000256" key="1">
    <source>
        <dbReference type="SAM" id="MobiDB-lite"/>
    </source>
</evidence>
<evidence type="ECO:0000313" key="4">
    <source>
        <dbReference type="Proteomes" id="UP001139887"/>
    </source>
</evidence>
<feature type="region of interest" description="Disordered" evidence="1">
    <location>
        <begin position="152"/>
        <end position="179"/>
    </location>
</feature>
<feature type="compositionally biased region" description="Low complexity" evidence="1">
    <location>
        <begin position="153"/>
        <end position="166"/>
    </location>
</feature>
<reference evidence="3" key="1">
    <citation type="submission" date="2022-07" db="EMBL/GenBank/DDBJ databases">
        <title>Phylogenomic reconstructions and comparative analyses of Kickxellomycotina fungi.</title>
        <authorList>
            <person name="Reynolds N.K."/>
            <person name="Stajich J.E."/>
            <person name="Barry K."/>
            <person name="Grigoriev I.V."/>
            <person name="Crous P."/>
            <person name="Smith M.E."/>
        </authorList>
    </citation>
    <scope>NUCLEOTIDE SEQUENCE</scope>
    <source>
        <strain evidence="3">NRRL 1566</strain>
    </source>
</reference>
<keyword evidence="2" id="KW-0732">Signal</keyword>
<comment type="caution">
    <text evidence="3">The sequence shown here is derived from an EMBL/GenBank/DDBJ whole genome shotgun (WGS) entry which is preliminary data.</text>
</comment>
<feature type="chain" id="PRO_5040933223" evidence="2">
    <location>
        <begin position="17"/>
        <end position="198"/>
    </location>
</feature>
<proteinExistence type="predicted"/>
<dbReference type="EMBL" id="JANBUW010000045">
    <property type="protein sequence ID" value="KAJ2850079.1"/>
    <property type="molecule type" value="Genomic_DNA"/>
</dbReference>
<dbReference type="AlphaFoldDB" id="A0A9W8M1A1"/>
<dbReference type="Proteomes" id="UP001139887">
    <property type="component" value="Unassembled WGS sequence"/>
</dbReference>
<name>A0A9W8M1A1_9FUNG</name>
<gene>
    <name evidence="3" type="ORF">IWW36_002184</name>
</gene>
<organism evidence="3 4">
    <name type="scientific">Coemansia brasiliensis</name>
    <dbReference type="NCBI Taxonomy" id="2650707"/>
    <lineage>
        <taxon>Eukaryota</taxon>
        <taxon>Fungi</taxon>
        <taxon>Fungi incertae sedis</taxon>
        <taxon>Zoopagomycota</taxon>
        <taxon>Kickxellomycotina</taxon>
        <taxon>Kickxellomycetes</taxon>
        <taxon>Kickxellales</taxon>
        <taxon>Kickxellaceae</taxon>
        <taxon>Coemansia</taxon>
    </lineage>
</organism>
<evidence type="ECO:0000256" key="2">
    <source>
        <dbReference type="SAM" id="SignalP"/>
    </source>
</evidence>
<keyword evidence="4" id="KW-1185">Reference proteome</keyword>